<dbReference type="PANTHER" id="PTHR47955">
    <property type="entry name" value="CYTOCHROME P450 FAMILY 71 PROTEIN"/>
    <property type="match status" value="1"/>
</dbReference>
<dbReference type="Gene3D" id="1.10.630.10">
    <property type="entry name" value="Cytochrome P450"/>
    <property type="match status" value="1"/>
</dbReference>
<reference evidence="8 9" key="1">
    <citation type="journal article" date="2020" name="bioRxiv">
        <title>Sequence and annotation of 42 cannabis genomes reveals extensive copy number variation in cannabinoid synthesis and pathogen resistance genes.</title>
        <authorList>
            <person name="Mckernan K.J."/>
            <person name="Helbert Y."/>
            <person name="Kane L.T."/>
            <person name="Ebling H."/>
            <person name="Zhang L."/>
            <person name="Liu B."/>
            <person name="Eaton Z."/>
            <person name="Mclaughlin S."/>
            <person name="Kingan S."/>
            <person name="Baybayan P."/>
            <person name="Concepcion G."/>
            <person name="Jordan M."/>
            <person name="Riva A."/>
            <person name="Barbazuk W."/>
            <person name="Harkins T."/>
        </authorList>
    </citation>
    <scope>NUCLEOTIDE SEQUENCE [LARGE SCALE GENOMIC DNA]</scope>
    <source>
        <strain evidence="9">cv. Jamaican Lion 4</strain>
        <tissue evidence="8">Leaf</tissue>
    </source>
</reference>
<comment type="cofactor">
    <cofactor evidence="1">
        <name>heme</name>
        <dbReference type="ChEBI" id="CHEBI:30413"/>
    </cofactor>
</comment>
<comment type="caution">
    <text evidence="8">The sequence shown here is derived from an EMBL/GenBank/DDBJ whole genome shotgun (WGS) entry which is preliminary data.</text>
</comment>
<evidence type="ECO:0000256" key="6">
    <source>
        <dbReference type="ARBA" id="ARBA00023004"/>
    </source>
</evidence>
<protein>
    <recommendedName>
        <fullName evidence="10">Cytochrome P450</fullName>
    </recommendedName>
</protein>
<dbReference type="SUPFAM" id="SSF48264">
    <property type="entry name" value="Cytochrome P450"/>
    <property type="match status" value="1"/>
</dbReference>
<evidence type="ECO:0000256" key="7">
    <source>
        <dbReference type="ARBA" id="ARBA00023033"/>
    </source>
</evidence>
<dbReference type="PANTHER" id="PTHR47955:SF19">
    <property type="entry name" value="CYTOCHROME P450 71A9-LIKE ISOFORM X1"/>
    <property type="match status" value="1"/>
</dbReference>
<evidence type="ECO:0000313" key="9">
    <source>
        <dbReference type="Proteomes" id="UP000525078"/>
    </source>
</evidence>
<gene>
    <name evidence="8" type="ORF">F8388_010866</name>
</gene>
<dbReference type="InterPro" id="IPR036396">
    <property type="entry name" value="Cyt_P450_sf"/>
</dbReference>
<name>A0A7J6DYU8_CANSA</name>
<dbReference type="EMBL" id="JAATIP010000340">
    <property type="protein sequence ID" value="KAF4351312.1"/>
    <property type="molecule type" value="Genomic_DNA"/>
</dbReference>
<dbReference type="Proteomes" id="UP000525078">
    <property type="component" value="Unassembled WGS sequence"/>
</dbReference>
<dbReference type="GO" id="GO:0004497">
    <property type="term" value="F:monooxygenase activity"/>
    <property type="evidence" value="ECO:0007669"/>
    <property type="project" value="UniProtKB-KW"/>
</dbReference>
<evidence type="ECO:0000256" key="2">
    <source>
        <dbReference type="ARBA" id="ARBA00010617"/>
    </source>
</evidence>
<dbReference type="PRINTS" id="PR00463">
    <property type="entry name" value="EP450I"/>
</dbReference>
<proteinExistence type="inferred from homology"/>
<accession>A0A7J6DYU8</accession>
<evidence type="ECO:0000256" key="5">
    <source>
        <dbReference type="ARBA" id="ARBA00023002"/>
    </source>
</evidence>
<evidence type="ECO:0000256" key="3">
    <source>
        <dbReference type="ARBA" id="ARBA00022617"/>
    </source>
</evidence>
<dbReference type="GO" id="GO:0016705">
    <property type="term" value="F:oxidoreductase activity, acting on paired donors, with incorporation or reduction of molecular oxygen"/>
    <property type="evidence" value="ECO:0007669"/>
    <property type="project" value="InterPro"/>
</dbReference>
<sequence>MATSLLSRRKLNLPPGPIRLPIIGNLHQLLGHTLPHRTFGRLSHQYGPIMFLQLGFIPTLVVSSAQVAKEIFKTHDIIFSGRPVLYAAKKLSYNCSAVSFAPYGDYWLEMRKIVMLELLGQKRVRAFQSVREEEVKTLIKTVTSISTSLNYSGVVNLSELMVTLANNVVCGVAFGKKYNGSYYDGGDSENNGKSGGIRELLHETQNVLGGFCMADFFPPWLTWINKFNGLERRLNKCFRDLDNFYDKVIEEHYHHFDPNHNHNQTKHIEDVVDVLLQSLKDFLNCIT</sequence>
<keyword evidence="7" id="KW-0503">Monooxygenase</keyword>
<organism evidence="8 9">
    <name type="scientific">Cannabis sativa</name>
    <name type="common">Hemp</name>
    <name type="synonym">Marijuana</name>
    <dbReference type="NCBI Taxonomy" id="3483"/>
    <lineage>
        <taxon>Eukaryota</taxon>
        <taxon>Viridiplantae</taxon>
        <taxon>Streptophyta</taxon>
        <taxon>Embryophyta</taxon>
        <taxon>Tracheophyta</taxon>
        <taxon>Spermatophyta</taxon>
        <taxon>Magnoliopsida</taxon>
        <taxon>eudicotyledons</taxon>
        <taxon>Gunneridae</taxon>
        <taxon>Pentapetalae</taxon>
        <taxon>rosids</taxon>
        <taxon>fabids</taxon>
        <taxon>Rosales</taxon>
        <taxon>Cannabaceae</taxon>
        <taxon>Cannabis</taxon>
    </lineage>
</organism>
<evidence type="ECO:0000313" key="8">
    <source>
        <dbReference type="EMBL" id="KAF4351312.1"/>
    </source>
</evidence>
<dbReference type="InterPro" id="IPR002401">
    <property type="entry name" value="Cyt_P450_E_grp-I"/>
</dbReference>
<dbReference type="Pfam" id="PF00067">
    <property type="entry name" value="p450"/>
    <property type="match status" value="1"/>
</dbReference>
<evidence type="ECO:0008006" key="10">
    <source>
        <dbReference type="Google" id="ProtNLM"/>
    </source>
</evidence>
<dbReference type="GO" id="GO:0005506">
    <property type="term" value="F:iron ion binding"/>
    <property type="evidence" value="ECO:0007669"/>
    <property type="project" value="InterPro"/>
</dbReference>
<evidence type="ECO:0000256" key="1">
    <source>
        <dbReference type="ARBA" id="ARBA00001971"/>
    </source>
</evidence>
<keyword evidence="5" id="KW-0560">Oxidoreductase</keyword>
<dbReference type="InterPro" id="IPR001128">
    <property type="entry name" value="Cyt_P450"/>
</dbReference>
<dbReference type="AlphaFoldDB" id="A0A7J6DYU8"/>
<comment type="similarity">
    <text evidence="2">Belongs to the cytochrome P450 family.</text>
</comment>
<keyword evidence="6" id="KW-0408">Iron</keyword>
<keyword evidence="3" id="KW-0349">Heme</keyword>
<evidence type="ECO:0000256" key="4">
    <source>
        <dbReference type="ARBA" id="ARBA00022723"/>
    </source>
</evidence>
<dbReference type="GO" id="GO:0020037">
    <property type="term" value="F:heme binding"/>
    <property type="evidence" value="ECO:0007669"/>
    <property type="project" value="InterPro"/>
</dbReference>
<keyword evidence="4" id="KW-0479">Metal-binding</keyword>